<sequence>MGLDRKLVEVRLQIYEDLYTKLAEMGDIGHHVNVALEKYLGGALAGYRTRTTFEEFWGE</sequence>
<name>A0A7C4H3P6_THEPE</name>
<dbReference type="EMBL" id="DTBQ01000043">
    <property type="protein sequence ID" value="HGM46425.1"/>
    <property type="molecule type" value="Genomic_DNA"/>
</dbReference>
<dbReference type="AlphaFoldDB" id="A0A7C4H3P6"/>
<gene>
    <name evidence="1" type="ORF">ENU21_01555</name>
</gene>
<organism evidence="1">
    <name type="scientific">Thermofilum pendens</name>
    <dbReference type="NCBI Taxonomy" id="2269"/>
    <lineage>
        <taxon>Archaea</taxon>
        <taxon>Thermoproteota</taxon>
        <taxon>Thermoprotei</taxon>
        <taxon>Thermofilales</taxon>
        <taxon>Thermofilaceae</taxon>
        <taxon>Thermofilum</taxon>
    </lineage>
</organism>
<protein>
    <submittedName>
        <fullName evidence="1">Uncharacterized protein</fullName>
    </submittedName>
</protein>
<reference evidence="1" key="1">
    <citation type="journal article" date="2020" name="mSystems">
        <title>Genome- and Community-Level Interaction Insights into Carbon Utilization and Element Cycling Functions of Hydrothermarchaeota in Hydrothermal Sediment.</title>
        <authorList>
            <person name="Zhou Z."/>
            <person name="Liu Y."/>
            <person name="Xu W."/>
            <person name="Pan J."/>
            <person name="Luo Z.H."/>
            <person name="Li M."/>
        </authorList>
    </citation>
    <scope>NUCLEOTIDE SEQUENCE</scope>
    <source>
        <strain evidence="1">SpSt-649</strain>
    </source>
</reference>
<evidence type="ECO:0000313" key="1">
    <source>
        <dbReference type="EMBL" id="HGM46425.1"/>
    </source>
</evidence>
<accession>A0A7C4H3P6</accession>
<proteinExistence type="predicted"/>
<comment type="caution">
    <text evidence="1">The sequence shown here is derived from an EMBL/GenBank/DDBJ whole genome shotgun (WGS) entry which is preliminary data.</text>
</comment>